<keyword evidence="3" id="KW-1185">Reference proteome</keyword>
<dbReference type="EMBL" id="JACASE010000010">
    <property type="protein sequence ID" value="KAF6431601.1"/>
    <property type="molecule type" value="Genomic_DNA"/>
</dbReference>
<keyword evidence="1" id="KW-1133">Transmembrane helix</keyword>
<proteinExistence type="predicted"/>
<dbReference type="PROSITE" id="PS51257">
    <property type="entry name" value="PROKAR_LIPOPROTEIN"/>
    <property type="match status" value="1"/>
</dbReference>
<gene>
    <name evidence="2" type="ORF">HJG63_008112</name>
</gene>
<evidence type="ECO:0000313" key="2">
    <source>
        <dbReference type="EMBL" id="KAF6431601.1"/>
    </source>
</evidence>
<evidence type="ECO:0000256" key="1">
    <source>
        <dbReference type="SAM" id="Phobius"/>
    </source>
</evidence>
<feature type="transmembrane region" description="Helical" evidence="1">
    <location>
        <begin position="21"/>
        <end position="41"/>
    </location>
</feature>
<feature type="transmembrane region" description="Helical" evidence="1">
    <location>
        <begin position="92"/>
        <end position="114"/>
    </location>
</feature>
<sequence length="121" mass="13862">MLTGPLRGLILRYFGQEITLGIVYVIFIVTSCLLILFWSSALKLQLCKYSMNFIGTFWKHLTSLCIINFNLKSSGERTKRNKTKNYPAICYEFIYFKVGTSVFSSSLFLLRSLLPSLPLSL</sequence>
<protein>
    <submittedName>
        <fullName evidence="2">Uncharacterized protein</fullName>
    </submittedName>
</protein>
<comment type="caution">
    <text evidence="2">The sequence shown here is derived from an EMBL/GenBank/DDBJ whole genome shotgun (WGS) entry which is preliminary data.</text>
</comment>
<name>A0A7J8E8E9_ROUAE</name>
<dbReference type="AlphaFoldDB" id="A0A7J8E8E9"/>
<keyword evidence="1" id="KW-0472">Membrane</keyword>
<accession>A0A7J8E8E9</accession>
<evidence type="ECO:0000313" key="3">
    <source>
        <dbReference type="Proteomes" id="UP000593571"/>
    </source>
</evidence>
<dbReference type="Proteomes" id="UP000593571">
    <property type="component" value="Unassembled WGS sequence"/>
</dbReference>
<organism evidence="2 3">
    <name type="scientific">Rousettus aegyptiacus</name>
    <name type="common">Egyptian fruit bat</name>
    <name type="synonym">Pteropus aegyptiacus</name>
    <dbReference type="NCBI Taxonomy" id="9407"/>
    <lineage>
        <taxon>Eukaryota</taxon>
        <taxon>Metazoa</taxon>
        <taxon>Chordata</taxon>
        <taxon>Craniata</taxon>
        <taxon>Vertebrata</taxon>
        <taxon>Euteleostomi</taxon>
        <taxon>Mammalia</taxon>
        <taxon>Eutheria</taxon>
        <taxon>Laurasiatheria</taxon>
        <taxon>Chiroptera</taxon>
        <taxon>Yinpterochiroptera</taxon>
        <taxon>Pteropodoidea</taxon>
        <taxon>Pteropodidae</taxon>
        <taxon>Rousettinae</taxon>
        <taxon>Rousettus</taxon>
    </lineage>
</organism>
<reference evidence="2 3" key="1">
    <citation type="journal article" date="2020" name="Nature">
        <title>Six reference-quality genomes reveal evolution of bat adaptations.</title>
        <authorList>
            <person name="Jebb D."/>
            <person name="Huang Z."/>
            <person name="Pippel M."/>
            <person name="Hughes G.M."/>
            <person name="Lavrichenko K."/>
            <person name="Devanna P."/>
            <person name="Winkler S."/>
            <person name="Jermiin L.S."/>
            <person name="Skirmuntt E.C."/>
            <person name="Katzourakis A."/>
            <person name="Burkitt-Gray L."/>
            <person name="Ray D.A."/>
            <person name="Sullivan K.A.M."/>
            <person name="Roscito J.G."/>
            <person name="Kirilenko B.M."/>
            <person name="Davalos L.M."/>
            <person name="Corthals A.P."/>
            <person name="Power M.L."/>
            <person name="Jones G."/>
            <person name="Ransome R.D."/>
            <person name="Dechmann D.K.N."/>
            <person name="Locatelli A.G."/>
            <person name="Puechmaille S.J."/>
            <person name="Fedrigo O."/>
            <person name="Jarvis E.D."/>
            <person name="Hiller M."/>
            <person name="Vernes S.C."/>
            <person name="Myers E.W."/>
            <person name="Teeling E.C."/>
        </authorList>
    </citation>
    <scope>NUCLEOTIDE SEQUENCE [LARGE SCALE GENOMIC DNA]</scope>
    <source>
        <strain evidence="2">MRouAeg1</strain>
        <tissue evidence="2">Muscle</tissue>
    </source>
</reference>
<keyword evidence="1" id="KW-0812">Transmembrane</keyword>